<dbReference type="PROSITE" id="PS51257">
    <property type="entry name" value="PROKAR_LIPOPROTEIN"/>
    <property type="match status" value="1"/>
</dbReference>
<dbReference type="Proteomes" id="UP000582487">
    <property type="component" value="Unassembled WGS sequence"/>
</dbReference>
<evidence type="ECO:0008006" key="6">
    <source>
        <dbReference type="Google" id="ProtNLM"/>
    </source>
</evidence>
<reference evidence="3 4" key="2">
    <citation type="submission" date="2020-04" db="EMBL/GenBank/DDBJ databases">
        <title>Antimicrobial susceptibility and clonality of vaginal-derived multi-drug resistant Mobiluncus isolates in China.</title>
        <authorList>
            <person name="Zhang X."/>
        </authorList>
    </citation>
    <scope>NUCLEOTIDE SEQUENCE [LARGE SCALE GENOMIC DNA]</scope>
    <source>
        <strain evidence="3 4">7</strain>
    </source>
</reference>
<reference evidence="2 5" key="1">
    <citation type="submission" date="2019-08" db="EMBL/GenBank/DDBJ databases">
        <title>Comparison of rpoB and gyrB Sequences from Mobiluncus Species and Development of a Multiplex PCR Method for Clinical Detection of Mobiluncus curtisii and Mobiluncus mulieris.</title>
        <authorList>
            <person name="Yang L."/>
            <person name="Shen Y."/>
            <person name="Xu G."/>
            <person name="Shu L.-B."/>
            <person name="Hu J."/>
            <person name="Zhang R."/>
            <person name="Wang Y."/>
            <person name="Zhou H.-W."/>
            <person name="Zhang X."/>
        </authorList>
    </citation>
    <scope>NUCLEOTIDE SEQUENCE [LARGE SCALE GENOMIC DNA]</scope>
    <source>
        <strain evidence="2 5">M26</strain>
    </source>
</reference>
<dbReference type="EMBL" id="JABCUV010000003">
    <property type="protein sequence ID" value="NMW92872.1"/>
    <property type="molecule type" value="Genomic_DNA"/>
</dbReference>
<evidence type="ECO:0000313" key="5">
    <source>
        <dbReference type="Proteomes" id="UP001209486"/>
    </source>
</evidence>
<dbReference type="Proteomes" id="UP001209486">
    <property type="component" value="Unassembled WGS sequence"/>
</dbReference>
<dbReference type="AlphaFoldDB" id="A0A378PHA5"/>
<feature type="region of interest" description="Disordered" evidence="1">
    <location>
        <begin position="1"/>
        <end position="20"/>
    </location>
</feature>
<dbReference type="RefSeq" id="WP_004016462.1">
    <property type="nucleotide sequence ID" value="NZ_CAMUNX010000004.1"/>
</dbReference>
<accession>A0A378PHA5</accession>
<evidence type="ECO:0000313" key="4">
    <source>
        <dbReference type="Proteomes" id="UP000582487"/>
    </source>
</evidence>
<evidence type="ECO:0000256" key="1">
    <source>
        <dbReference type="SAM" id="MobiDB-lite"/>
    </source>
</evidence>
<sequence length="112" mass="11719">MSIGIPRPTPSELSEHLGGTNTTTQALTACIDEAVALVATLVVDARETTPPPPSIVRRAVLDTAADLYARKAAPNGVKSYADLDGAQTIRLRLDPLAQARATLAPFLKMAVA</sequence>
<organism evidence="3 4">
    <name type="scientific">Mobiluncus mulieris</name>
    <dbReference type="NCBI Taxonomy" id="2052"/>
    <lineage>
        <taxon>Bacteria</taxon>
        <taxon>Bacillati</taxon>
        <taxon>Actinomycetota</taxon>
        <taxon>Actinomycetes</taxon>
        <taxon>Actinomycetales</taxon>
        <taxon>Actinomycetaceae</taxon>
        <taxon>Mobiluncus</taxon>
    </lineage>
</organism>
<name>A0A378PHA5_9ACTO</name>
<dbReference type="EMBL" id="VSZY01000003">
    <property type="protein sequence ID" value="MCU9968461.1"/>
    <property type="molecule type" value="Genomic_DNA"/>
</dbReference>
<gene>
    <name evidence="2" type="ORF">FYZ43_03380</name>
    <name evidence="3" type="ORF">HHJ74_04030</name>
</gene>
<evidence type="ECO:0000313" key="3">
    <source>
        <dbReference type="EMBL" id="NMW92872.1"/>
    </source>
</evidence>
<protein>
    <recommendedName>
        <fullName evidence="6">Phage gp6-like head-tail connector protein</fullName>
    </recommendedName>
</protein>
<proteinExistence type="predicted"/>
<evidence type="ECO:0000313" key="2">
    <source>
        <dbReference type="EMBL" id="MCU9968461.1"/>
    </source>
</evidence>
<comment type="caution">
    <text evidence="3">The sequence shown here is derived from an EMBL/GenBank/DDBJ whole genome shotgun (WGS) entry which is preliminary data.</text>
</comment>